<accession>A0AAP3XQJ8</accession>
<proteinExistence type="predicted"/>
<reference evidence="2 3" key="1">
    <citation type="submission" date="2023-03" db="EMBL/GenBank/DDBJ databases">
        <title>YIM 152171 draft genome.</title>
        <authorList>
            <person name="Yang Z."/>
        </authorList>
    </citation>
    <scope>NUCLEOTIDE SEQUENCE [LARGE SCALE GENOMIC DNA]</scope>
    <source>
        <strain evidence="2 3">YIM 152171</strain>
    </source>
</reference>
<dbReference type="Proteomes" id="UP001301140">
    <property type="component" value="Unassembled WGS sequence"/>
</dbReference>
<evidence type="ECO:0000313" key="2">
    <source>
        <dbReference type="EMBL" id="MDF1584937.1"/>
    </source>
</evidence>
<keyword evidence="3" id="KW-1185">Reference proteome</keyword>
<feature type="signal peptide" evidence="1">
    <location>
        <begin position="1"/>
        <end position="23"/>
    </location>
</feature>
<sequence length="357" mass="38111">MPRHATRSRATALLLAVSLTGCSLGPAVVQHDQLGYAAALSEAGKRQTLLNVVKLRYADVPTFVSVNQLVSAYTMQGGIGLGSNIFTDAIRLGEDVSIGVNGSFSNTPTITYTPIRGREFARLLLAPLEPGELFGLLLAGVPAELVLGLGIHSLGNLRNEKSGATGSVPAHPQFIEAAGLTGQLLDAGLLSVRIEPNGIASRVHLLFEGGTGNGTVDPREARLRKLLGLDAESREFKVAYAMGEPTPGVVNIRTRSLVEVLGQLAADVAVPSSDVEEGRTYAMRSQPRPPMQPQITVENGFFAPSDAYVRVDYNGRWFWIANDDLPSKRIFSFVMLLFSLAQQTRPGQGPIITIPAS</sequence>
<dbReference type="EMBL" id="JARGEQ010000006">
    <property type="protein sequence ID" value="MDF1584937.1"/>
    <property type="molecule type" value="Genomic_DNA"/>
</dbReference>
<organism evidence="2 3">
    <name type="scientific">Marinimicrococcus flavescens</name>
    <dbReference type="NCBI Taxonomy" id="3031815"/>
    <lineage>
        <taxon>Bacteria</taxon>
        <taxon>Pseudomonadati</taxon>
        <taxon>Pseudomonadota</taxon>
        <taxon>Alphaproteobacteria</taxon>
        <taxon>Geminicoccales</taxon>
        <taxon>Geminicoccaceae</taxon>
        <taxon>Marinimicrococcus</taxon>
    </lineage>
</organism>
<name>A0AAP3XQJ8_9PROT</name>
<comment type="caution">
    <text evidence="2">The sequence shown here is derived from an EMBL/GenBank/DDBJ whole genome shotgun (WGS) entry which is preliminary data.</text>
</comment>
<dbReference type="RefSeq" id="WP_327787345.1">
    <property type="nucleotide sequence ID" value="NZ_JARGEQ010000006.1"/>
</dbReference>
<dbReference type="AlphaFoldDB" id="A0AAP3XQJ8"/>
<evidence type="ECO:0000256" key="1">
    <source>
        <dbReference type="SAM" id="SignalP"/>
    </source>
</evidence>
<dbReference type="PROSITE" id="PS51257">
    <property type="entry name" value="PROKAR_LIPOPROTEIN"/>
    <property type="match status" value="1"/>
</dbReference>
<protein>
    <submittedName>
        <fullName evidence="2">Uncharacterized protein</fullName>
    </submittedName>
</protein>
<gene>
    <name evidence="2" type="ORF">PZ740_00895</name>
</gene>
<keyword evidence="1" id="KW-0732">Signal</keyword>
<feature type="chain" id="PRO_5042986703" evidence="1">
    <location>
        <begin position="24"/>
        <end position="357"/>
    </location>
</feature>
<evidence type="ECO:0000313" key="3">
    <source>
        <dbReference type="Proteomes" id="UP001301140"/>
    </source>
</evidence>